<feature type="domain" description="GGDEF" evidence="4">
    <location>
        <begin position="181"/>
        <end position="313"/>
    </location>
</feature>
<dbReference type="PANTHER" id="PTHR45138:SF9">
    <property type="entry name" value="DIGUANYLATE CYCLASE DGCM-RELATED"/>
    <property type="match status" value="1"/>
</dbReference>
<dbReference type="GO" id="GO:1902201">
    <property type="term" value="P:negative regulation of bacterial-type flagellum-dependent cell motility"/>
    <property type="evidence" value="ECO:0007669"/>
    <property type="project" value="TreeGrafter"/>
</dbReference>
<evidence type="ECO:0000313" key="5">
    <source>
        <dbReference type="EMBL" id="MCL9682732.1"/>
    </source>
</evidence>
<dbReference type="CDD" id="cd01949">
    <property type="entry name" value="GGDEF"/>
    <property type="match status" value="1"/>
</dbReference>
<protein>
    <recommendedName>
        <fullName evidence="2">diguanylate cyclase</fullName>
        <ecNumber evidence="2">2.7.7.65</ecNumber>
    </recommendedName>
</protein>
<dbReference type="RefSeq" id="WP_250421319.1">
    <property type="nucleotide sequence ID" value="NZ_JAJKBJ010000001.1"/>
</dbReference>
<evidence type="ECO:0000256" key="3">
    <source>
        <dbReference type="ARBA" id="ARBA00034247"/>
    </source>
</evidence>
<dbReference type="InterPro" id="IPR029787">
    <property type="entry name" value="Nucleotide_cyclase"/>
</dbReference>
<organism evidence="5 6">
    <name type="scientific">Legionella maioricensis</name>
    <dbReference type="NCBI Taxonomy" id="2896528"/>
    <lineage>
        <taxon>Bacteria</taxon>
        <taxon>Pseudomonadati</taxon>
        <taxon>Pseudomonadota</taxon>
        <taxon>Gammaproteobacteria</taxon>
        <taxon>Legionellales</taxon>
        <taxon>Legionellaceae</taxon>
        <taxon>Legionella</taxon>
    </lineage>
</organism>
<comment type="catalytic activity">
    <reaction evidence="3">
        <text>2 GTP = 3',3'-c-di-GMP + 2 diphosphate</text>
        <dbReference type="Rhea" id="RHEA:24898"/>
        <dbReference type="ChEBI" id="CHEBI:33019"/>
        <dbReference type="ChEBI" id="CHEBI:37565"/>
        <dbReference type="ChEBI" id="CHEBI:58805"/>
        <dbReference type="EC" id="2.7.7.65"/>
    </reaction>
</comment>
<dbReference type="NCBIfam" id="TIGR00254">
    <property type="entry name" value="GGDEF"/>
    <property type="match status" value="1"/>
</dbReference>
<dbReference type="PANTHER" id="PTHR45138">
    <property type="entry name" value="REGULATORY COMPONENTS OF SENSORY TRANSDUCTION SYSTEM"/>
    <property type="match status" value="1"/>
</dbReference>
<dbReference type="Pfam" id="PF00990">
    <property type="entry name" value="GGDEF"/>
    <property type="match status" value="1"/>
</dbReference>
<accession>A0A9X2IAQ4</accession>
<dbReference type="SUPFAM" id="SSF55785">
    <property type="entry name" value="PYP-like sensor domain (PAS domain)"/>
    <property type="match status" value="1"/>
</dbReference>
<dbReference type="Proteomes" id="UP001139721">
    <property type="component" value="Unassembled WGS sequence"/>
</dbReference>
<evidence type="ECO:0000256" key="2">
    <source>
        <dbReference type="ARBA" id="ARBA00012528"/>
    </source>
</evidence>
<comment type="caution">
    <text evidence="5">The sequence shown here is derived from an EMBL/GenBank/DDBJ whole genome shotgun (WGS) entry which is preliminary data.</text>
</comment>
<name>A0A9X2IAQ4_9GAMM</name>
<dbReference type="GO" id="GO:0005886">
    <property type="term" value="C:plasma membrane"/>
    <property type="evidence" value="ECO:0007669"/>
    <property type="project" value="TreeGrafter"/>
</dbReference>
<dbReference type="InterPro" id="IPR000160">
    <property type="entry name" value="GGDEF_dom"/>
</dbReference>
<keyword evidence="6" id="KW-1185">Reference proteome</keyword>
<dbReference type="SUPFAM" id="SSF55073">
    <property type="entry name" value="Nucleotide cyclase"/>
    <property type="match status" value="1"/>
</dbReference>
<dbReference type="InterPro" id="IPR050469">
    <property type="entry name" value="Diguanylate_Cyclase"/>
</dbReference>
<dbReference type="EMBL" id="JAJKBJ010000001">
    <property type="protein sequence ID" value="MCL9682732.1"/>
    <property type="molecule type" value="Genomic_DNA"/>
</dbReference>
<dbReference type="SMART" id="SM00267">
    <property type="entry name" value="GGDEF"/>
    <property type="match status" value="1"/>
</dbReference>
<reference evidence="5" key="1">
    <citation type="submission" date="2021-11" db="EMBL/GenBank/DDBJ databases">
        <title>Legionella maioricencis sp. nov., a new species isolated from hot water samples in Mallorca.</title>
        <authorList>
            <person name="Crespi S."/>
            <person name="Drasar V."/>
            <person name="Salva-Serra F."/>
            <person name="Jaen-Luchoro D."/>
            <person name="Pineiro-Iglesias B."/>
            <person name="Aliaga F."/>
            <person name="Fernandez-Juarez V."/>
            <person name="Coll G."/>
            <person name="Moore E.R.B."/>
            <person name="Bennasar-Figueras A."/>
        </authorList>
    </citation>
    <scope>NUCLEOTIDE SEQUENCE</scope>
    <source>
        <strain evidence="5">HCPI-6</strain>
    </source>
</reference>
<proteinExistence type="predicted"/>
<evidence type="ECO:0000256" key="1">
    <source>
        <dbReference type="ARBA" id="ARBA00001946"/>
    </source>
</evidence>
<dbReference type="GO" id="GO:0043709">
    <property type="term" value="P:cell adhesion involved in single-species biofilm formation"/>
    <property type="evidence" value="ECO:0007669"/>
    <property type="project" value="TreeGrafter"/>
</dbReference>
<comment type="cofactor">
    <cofactor evidence="1">
        <name>Mg(2+)</name>
        <dbReference type="ChEBI" id="CHEBI:18420"/>
    </cofactor>
</comment>
<dbReference type="GO" id="GO:0052621">
    <property type="term" value="F:diguanylate cyclase activity"/>
    <property type="evidence" value="ECO:0007669"/>
    <property type="project" value="UniProtKB-EC"/>
</dbReference>
<dbReference type="AlphaFoldDB" id="A0A9X2IAQ4"/>
<evidence type="ECO:0000259" key="4">
    <source>
        <dbReference type="PROSITE" id="PS50887"/>
    </source>
</evidence>
<dbReference type="InterPro" id="IPR035965">
    <property type="entry name" value="PAS-like_dom_sf"/>
</dbReference>
<dbReference type="Gene3D" id="3.30.450.20">
    <property type="entry name" value="PAS domain"/>
    <property type="match status" value="1"/>
</dbReference>
<dbReference type="FunFam" id="3.30.70.270:FF:000001">
    <property type="entry name" value="Diguanylate cyclase domain protein"/>
    <property type="match status" value="1"/>
</dbReference>
<gene>
    <name evidence="5" type="ORF">LOX96_01360</name>
</gene>
<dbReference type="Gene3D" id="3.30.70.270">
    <property type="match status" value="1"/>
</dbReference>
<dbReference type="InterPro" id="IPR043128">
    <property type="entry name" value="Rev_trsase/Diguanyl_cyclase"/>
</dbReference>
<dbReference type="PROSITE" id="PS50887">
    <property type="entry name" value="GGDEF"/>
    <property type="match status" value="1"/>
</dbReference>
<dbReference type="EC" id="2.7.7.65" evidence="2"/>
<evidence type="ECO:0000313" key="6">
    <source>
        <dbReference type="Proteomes" id="UP001139721"/>
    </source>
</evidence>
<sequence>MENEILKNKPEDPEFQHTLIKAILEASLDGVLVVNKQGIIVCYNQRFIEVWELSIHHPMAQNIAIGTSDEPILTTVTSRVSNPQAFLERVKMLYDNPELSDLCELELKDGRTLERHSRGLWSDNHQYMGRVWFFRDITTQKKIENELVKLIRRDPLTDIPNRRYFLERSVQEFVRARRHLTYLCVASLDIDHLKEINVHYGHAAGDEMLQSLCRQIQQQLRDTDFFARIGGEEFAILMPDVELEGAMLLCERIRQAIAQHKLFFNGQETGCTVSIGVTILKATDTAIEDCLFRADKAMYQAKKNGRNLVESAE</sequence>